<organism evidence="1">
    <name type="scientific">viral metagenome</name>
    <dbReference type="NCBI Taxonomy" id="1070528"/>
    <lineage>
        <taxon>unclassified sequences</taxon>
        <taxon>metagenomes</taxon>
        <taxon>organismal metagenomes</taxon>
    </lineage>
</organism>
<dbReference type="AlphaFoldDB" id="A0A6C0IME3"/>
<name>A0A6C0IME3_9ZZZZ</name>
<proteinExistence type="predicted"/>
<protein>
    <submittedName>
        <fullName evidence="1">Uncharacterized protein</fullName>
    </submittedName>
</protein>
<reference evidence="1" key="1">
    <citation type="journal article" date="2020" name="Nature">
        <title>Giant virus diversity and host interactions through global metagenomics.</title>
        <authorList>
            <person name="Schulz F."/>
            <person name="Roux S."/>
            <person name="Paez-Espino D."/>
            <person name="Jungbluth S."/>
            <person name="Walsh D.A."/>
            <person name="Denef V.J."/>
            <person name="McMahon K.D."/>
            <person name="Konstantinidis K.T."/>
            <person name="Eloe-Fadrosh E.A."/>
            <person name="Kyrpides N.C."/>
            <person name="Woyke T."/>
        </authorList>
    </citation>
    <scope>NUCLEOTIDE SEQUENCE</scope>
    <source>
        <strain evidence="1">GVMAG-M-3300024258-28</strain>
    </source>
</reference>
<dbReference type="EMBL" id="MN740220">
    <property type="protein sequence ID" value="QHT94391.1"/>
    <property type="molecule type" value="Genomic_DNA"/>
</dbReference>
<sequence length="178" mass="19372">MKGQPSKRQVKNRSCKKSQCKKKAKTLKSSQRKSCGCGKKKCGCGNKTIKRGGNKNCGCDNKSVTDILKMNGGGCGCRNKLVKHMNGGNLADTKYYYGVNSQEDYNLPESSSMQGGKRKTRKMKGGNLLGRTYDNFFLNVPESKGMLQAGNIVDGKTMVSSAPYDHPAIEASAKQMLL</sequence>
<accession>A0A6C0IME3</accession>
<evidence type="ECO:0000313" key="1">
    <source>
        <dbReference type="EMBL" id="QHT94391.1"/>
    </source>
</evidence>